<keyword evidence="4" id="KW-1185">Reference proteome</keyword>
<dbReference type="Proteomes" id="UP000799770">
    <property type="component" value="Unassembled WGS sequence"/>
</dbReference>
<dbReference type="EMBL" id="ML977330">
    <property type="protein sequence ID" value="KAF2112739.1"/>
    <property type="molecule type" value="Genomic_DNA"/>
</dbReference>
<evidence type="ECO:0000259" key="2">
    <source>
        <dbReference type="Pfam" id="PF20150"/>
    </source>
</evidence>
<gene>
    <name evidence="3" type="ORF">BDV96DRAFT_633969</name>
</gene>
<sequence>MSTLTSFHRFPNLPIELQLMIWEAVEPVPDVLTLDMSQIGKHDQDSPSLEFCTHVVIQERRHGRFLECFKPGNQVVNVHIGFDWDNAPRWDLYRFPILVDSRTVLELRIEYKELEQKKTRVMHSMLQAAGHVRRNIHHLHIVCENYHGFLRKQPPRSVGAYQPYLLEAENCDLSRGGCLDNWNSKIKFITESNKSVCEIQAAGLTWQTVKQSEKSPDMEIPSIHFTARKIDRPQEWPSDQTARIESFSRSSELRLMVWESAAREAASSVPDVLTLDLVRTPESETYPWKIQWRPAFSIVLACRESRAVSLRSSQSLEHYEYGATVGCQNSSNRSCNHQSCTRFPVLFDPQRTVLELRIQVNSDEEWMPMYEPTIFCVVGPIFRKAQHIHIHFGESTRKKLEWRHKVTGGRENYLFSSNEWRLQPTTSNGSPSIKQAYTSLLGRCVGLWMSAIYLRTTTFTLASSDTSAPRQRSKHSGDLRVSLKHQ</sequence>
<dbReference type="Pfam" id="PF20150">
    <property type="entry name" value="2EXR"/>
    <property type="match status" value="1"/>
</dbReference>
<protein>
    <recommendedName>
        <fullName evidence="2">2EXR domain-containing protein</fullName>
    </recommendedName>
</protein>
<evidence type="ECO:0000256" key="1">
    <source>
        <dbReference type="SAM" id="MobiDB-lite"/>
    </source>
</evidence>
<dbReference type="PANTHER" id="PTHR35910:SF1">
    <property type="entry name" value="2EXR DOMAIN-CONTAINING PROTEIN"/>
    <property type="match status" value="1"/>
</dbReference>
<accession>A0A6A5YZX9</accession>
<dbReference type="InterPro" id="IPR045518">
    <property type="entry name" value="2EXR"/>
</dbReference>
<name>A0A6A5YZX9_9PLEO</name>
<feature type="region of interest" description="Disordered" evidence="1">
    <location>
        <begin position="464"/>
        <end position="486"/>
    </location>
</feature>
<organism evidence="3 4">
    <name type="scientific">Lophiotrema nucula</name>
    <dbReference type="NCBI Taxonomy" id="690887"/>
    <lineage>
        <taxon>Eukaryota</taxon>
        <taxon>Fungi</taxon>
        <taxon>Dikarya</taxon>
        <taxon>Ascomycota</taxon>
        <taxon>Pezizomycotina</taxon>
        <taxon>Dothideomycetes</taxon>
        <taxon>Pleosporomycetidae</taxon>
        <taxon>Pleosporales</taxon>
        <taxon>Lophiotremataceae</taxon>
        <taxon>Lophiotrema</taxon>
    </lineage>
</organism>
<dbReference type="OrthoDB" id="3473305at2759"/>
<evidence type="ECO:0000313" key="4">
    <source>
        <dbReference type="Proteomes" id="UP000799770"/>
    </source>
</evidence>
<reference evidence="3" key="1">
    <citation type="journal article" date="2020" name="Stud. Mycol.">
        <title>101 Dothideomycetes genomes: a test case for predicting lifestyles and emergence of pathogens.</title>
        <authorList>
            <person name="Haridas S."/>
            <person name="Albert R."/>
            <person name="Binder M."/>
            <person name="Bloem J."/>
            <person name="Labutti K."/>
            <person name="Salamov A."/>
            <person name="Andreopoulos B."/>
            <person name="Baker S."/>
            <person name="Barry K."/>
            <person name="Bills G."/>
            <person name="Bluhm B."/>
            <person name="Cannon C."/>
            <person name="Castanera R."/>
            <person name="Culley D."/>
            <person name="Daum C."/>
            <person name="Ezra D."/>
            <person name="Gonzalez J."/>
            <person name="Henrissat B."/>
            <person name="Kuo A."/>
            <person name="Liang C."/>
            <person name="Lipzen A."/>
            <person name="Lutzoni F."/>
            <person name="Magnuson J."/>
            <person name="Mondo S."/>
            <person name="Nolan M."/>
            <person name="Ohm R."/>
            <person name="Pangilinan J."/>
            <person name="Park H.-J."/>
            <person name="Ramirez L."/>
            <person name="Alfaro M."/>
            <person name="Sun H."/>
            <person name="Tritt A."/>
            <person name="Yoshinaga Y."/>
            <person name="Zwiers L.-H."/>
            <person name="Turgeon B."/>
            <person name="Goodwin S."/>
            <person name="Spatafora J."/>
            <person name="Crous P."/>
            <person name="Grigoriev I."/>
        </authorList>
    </citation>
    <scope>NUCLEOTIDE SEQUENCE</scope>
    <source>
        <strain evidence="3">CBS 627.86</strain>
    </source>
</reference>
<dbReference type="PANTHER" id="PTHR35910">
    <property type="entry name" value="2EXR DOMAIN-CONTAINING PROTEIN"/>
    <property type="match status" value="1"/>
</dbReference>
<feature type="domain" description="2EXR" evidence="2">
    <location>
        <begin position="7"/>
        <end position="47"/>
    </location>
</feature>
<evidence type="ECO:0000313" key="3">
    <source>
        <dbReference type="EMBL" id="KAF2112739.1"/>
    </source>
</evidence>
<proteinExistence type="predicted"/>
<dbReference type="AlphaFoldDB" id="A0A6A5YZX9"/>